<dbReference type="InterPro" id="IPR036209">
    <property type="entry name" value="YwmB-like_sf"/>
</dbReference>
<gene>
    <name evidence="1" type="ORF">CB4_00612</name>
</gene>
<dbReference type="AlphaFoldDB" id="A0A0U5ARP4"/>
<proteinExistence type="predicted"/>
<dbReference type="EMBL" id="AP017312">
    <property type="protein sequence ID" value="BAU26485.1"/>
    <property type="molecule type" value="Genomic_DNA"/>
</dbReference>
<accession>A0A0U5ARP4</accession>
<dbReference type="SUPFAM" id="SSF143842">
    <property type="entry name" value="YwmB-like"/>
    <property type="match status" value="1"/>
</dbReference>
<reference evidence="1 2" key="1">
    <citation type="submission" date="2015-12" db="EMBL/GenBank/DDBJ databases">
        <title>Genome sequence of Aneurinibacillus soli.</title>
        <authorList>
            <person name="Lee J.S."/>
            <person name="Lee K.C."/>
            <person name="Kim K.K."/>
            <person name="Lee B.W."/>
        </authorList>
    </citation>
    <scope>NUCLEOTIDE SEQUENCE [LARGE SCALE GENOMIC DNA]</scope>
    <source>
        <strain evidence="1 2">CB4</strain>
    </source>
</reference>
<name>A0A0U5ARP4_9BACL</name>
<sequence length="258" mass="29147">MKIYTVWKMILLVLLGVSALMVYPVVASMTETSDVDTAITHARNDLERLMQATRQTGAQVDTVSLRAKASFPALDTEEEQQKFLRKFGIPVWQQDVKDSIYSYTGEKKDGTIQLKIHVSFSSDKGVKKNNSDLSMEVTGEEKQVTEMEQELHTYLKSNGIRSELLQIMSCVRGFYSGKLKNDLQIEKTSRILAELNGKIVESLTEETIQSTSAYSPLLSTMIRTNHQPMNVQVATHYSQYQNRTTITVGTPIITAEYY</sequence>
<protein>
    <submittedName>
        <fullName evidence="1">Uncharacterized protein</fullName>
    </submittedName>
</protein>
<dbReference type="RefSeq" id="WP_096463529.1">
    <property type="nucleotide sequence ID" value="NZ_AP017312.1"/>
</dbReference>
<evidence type="ECO:0000313" key="1">
    <source>
        <dbReference type="EMBL" id="BAU26485.1"/>
    </source>
</evidence>
<dbReference type="Gene3D" id="3.30.360.40">
    <property type="entry name" value="YwmB-like"/>
    <property type="match status" value="1"/>
</dbReference>
<dbReference type="Pfam" id="PF08680">
    <property type="entry name" value="DUF1779"/>
    <property type="match status" value="1"/>
</dbReference>
<keyword evidence="2" id="KW-1185">Reference proteome</keyword>
<dbReference type="Proteomes" id="UP000217696">
    <property type="component" value="Chromosome"/>
</dbReference>
<dbReference type="Gene3D" id="3.30.2030.10">
    <property type="entry name" value="YwmB-like"/>
    <property type="match status" value="1"/>
</dbReference>
<dbReference type="InterPro" id="IPR014794">
    <property type="entry name" value="DUF1779"/>
</dbReference>
<dbReference type="OrthoDB" id="2374820at2"/>
<dbReference type="KEGG" id="asoc:CB4_00612"/>
<organism evidence="1 2">
    <name type="scientific">Aneurinibacillus soli</name>
    <dbReference type="NCBI Taxonomy" id="1500254"/>
    <lineage>
        <taxon>Bacteria</taxon>
        <taxon>Bacillati</taxon>
        <taxon>Bacillota</taxon>
        <taxon>Bacilli</taxon>
        <taxon>Bacillales</taxon>
        <taxon>Paenibacillaceae</taxon>
        <taxon>Aneurinibacillus group</taxon>
        <taxon>Aneurinibacillus</taxon>
    </lineage>
</organism>
<evidence type="ECO:0000313" key="2">
    <source>
        <dbReference type="Proteomes" id="UP000217696"/>
    </source>
</evidence>